<feature type="region of interest" description="Disordered" evidence="4">
    <location>
        <begin position="1"/>
        <end position="49"/>
    </location>
</feature>
<dbReference type="CDD" id="cd00086">
    <property type="entry name" value="homeodomain"/>
    <property type="match status" value="1"/>
</dbReference>
<evidence type="ECO:0000313" key="7">
    <source>
        <dbReference type="Proteomes" id="UP001258017"/>
    </source>
</evidence>
<dbReference type="InterPro" id="IPR009057">
    <property type="entry name" value="Homeodomain-like_sf"/>
</dbReference>
<dbReference type="SMART" id="SM00389">
    <property type="entry name" value="HOX"/>
    <property type="match status" value="1"/>
</dbReference>
<dbReference type="PANTHER" id="PTHR14057:SF47">
    <property type="entry name" value="HOMEOBOX PROTEIN ONECUT"/>
    <property type="match status" value="1"/>
</dbReference>
<comment type="subcellular location">
    <subcellularLocation>
        <location evidence="1 2 3">Nucleus</location>
    </subcellularLocation>
</comment>
<dbReference type="EMBL" id="JAIFRP010000004">
    <property type="protein sequence ID" value="KAK2588494.1"/>
    <property type="molecule type" value="Genomic_DNA"/>
</dbReference>
<name>A0AAD9RZ77_9HYME</name>
<keyword evidence="2 3" id="KW-0371">Homeobox</keyword>
<comment type="caution">
    <text evidence="6">The sequence shown here is derived from an EMBL/GenBank/DDBJ whole genome shotgun (WGS) entry which is preliminary data.</text>
</comment>
<feature type="region of interest" description="Disordered" evidence="4">
    <location>
        <begin position="101"/>
        <end position="135"/>
    </location>
</feature>
<keyword evidence="7" id="KW-1185">Reference proteome</keyword>
<dbReference type="InterPro" id="IPR051649">
    <property type="entry name" value="CUT_Homeobox"/>
</dbReference>
<keyword evidence="2 3" id="KW-0539">Nucleus</keyword>
<keyword evidence="2 3" id="KW-0238">DNA-binding</keyword>
<reference evidence="6" key="1">
    <citation type="submission" date="2021-08" db="EMBL/GenBank/DDBJ databases">
        <authorList>
            <person name="Misof B."/>
            <person name="Oliver O."/>
            <person name="Podsiadlowski L."/>
            <person name="Donath A."/>
            <person name="Peters R."/>
            <person name="Mayer C."/>
            <person name="Rust J."/>
            <person name="Gunkel S."/>
            <person name="Lesny P."/>
            <person name="Martin S."/>
            <person name="Oeyen J.P."/>
            <person name="Petersen M."/>
            <person name="Panagiotis P."/>
            <person name="Wilbrandt J."/>
            <person name="Tanja T."/>
        </authorList>
    </citation>
    <scope>NUCLEOTIDE SEQUENCE</scope>
    <source>
        <strain evidence="6">GBR_01_08_01A</strain>
        <tissue evidence="6">Thorax + abdomen</tissue>
    </source>
</reference>
<dbReference type="SUPFAM" id="SSF46689">
    <property type="entry name" value="Homeodomain-like"/>
    <property type="match status" value="1"/>
</dbReference>
<evidence type="ECO:0000313" key="6">
    <source>
        <dbReference type="EMBL" id="KAK2588494.1"/>
    </source>
</evidence>
<feature type="compositionally biased region" description="Basic and acidic residues" evidence="4">
    <location>
        <begin position="101"/>
        <end position="111"/>
    </location>
</feature>
<dbReference type="GO" id="GO:0000978">
    <property type="term" value="F:RNA polymerase II cis-regulatory region sequence-specific DNA binding"/>
    <property type="evidence" value="ECO:0007669"/>
    <property type="project" value="TreeGrafter"/>
</dbReference>
<evidence type="ECO:0000256" key="2">
    <source>
        <dbReference type="PROSITE-ProRule" id="PRU00108"/>
    </source>
</evidence>
<dbReference type="GO" id="GO:0000981">
    <property type="term" value="F:DNA-binding transcription factor activity, RNA polymerase II-specific"/>
    <property type="evidence" value="ECO:0007669"/>
    <property type="project" value="TreeGrafter"/>
</dbReference>
<dbReference type="FunFam" id="1.10.10.60:FF:000054">
    <property type="entry name" value="One cut domain family member"/>
    <property type="match status" value="1"/>
</dbReference>
<sequence length="135" mass="15541">MQRMGNETRKHKILRKTTIAAQIPQRGTCKRKDEMSSQAEHQQPAPKKPRLVFTDLQRRTLQAIFKETKRPSKEMQVTIARQLGLEPTTVGNFFMNARRRSMDKWKDEDPKTVAVEEGQLSPTIGIGQRQPSDVL</sequence>
<dbReference type="GO" id="GO:0005634">
    <property type="term" value="C:nucleus"/>
    <property type="evidence" value="ECO:0007669"/>
    <property type="project" value="UniProtKB-SubCell"/>
</dbReference>
<evidence type="ECO:0000256" key="1">
    <source>
        <dbReference type="ARBA" id="ARBA00004123"/>
    </source>
</evidence>
<evidence type="ECO:0000256" key="4">
    <source>
        <dbReference type="SAM" id="MobiDB-lite"/>
    </source>
</evidence>
<gene>
    <name evidence="6" type="ORF">KPH14_001075</name>
</gene>
<accession>A0AAD9RZ77</accession>
<dbReference type="Gene3D" id="1.10.10.60">
    <property type="entry name" value="Homeodomain-like"/>
    <property type="match status" value="1"/>
</dbReference>
<dbReference type="InterPro" id="IPR001356">
    <property type="entry name" value="HD"/>
</dbReference>
<protein>
    <recommendedName>
        <fullName evidence="5">Homeobox domain-containing protein</fullName>
    </recommendedName>
</protein>
<dbReference type="AlphaFoldDB" id="A0AAD9RZ77"/>
<evidence type="ECO:0000256" key="3">
    <source>
        <dbReference type="RuleBase" id="RU000682"/>
    </source>
</evidence>
<dbReference type="Proteomes" id="UP001258017">
    <property type="component" value="Unassembled WGS sequence"/>
</dbReference>
<feature type="DNA-binding region" description="Homeobox" evidence="2">
    <location>
        <begin position="46"/>
        <end position="105"/>
    </location>
</feature>
<organism evidence="6 7">
    <name type="scientific">Odynerus spinipes</name>
    <dbReference type="NCBI Taxonomy" id="1348599"/>
    <lineage>
        <taxon>Eukaryota</taxon>
        <taxon>Metazoa</taxon>
        <taxon>Ecdysozoa</taxon>
        <taxon>Arthropoda</taxon>
        <taxon>Hexapoda</taxon>
        <taxon>Insecta</taxon>
        <taxon>Pterygota</taxon>
        <taxon>Neoptera</taxon>
        <taxon>Endopterygota</taxon>
        <taxon>Hymenoptera</taxon>
        <taxon>Apocrita</taxon>
        <taxon>Aculeata</taxon>
        <taxon>Vespoidea</taxon>
        <taxon>Vespidae</taxon>
        <taxon>Eumeninae</taxon>
        <taxon>Odynerus</taxon>
    </lineage>
</organism>
<dbReference type="PROSITE" id="PS50071">
    <property type="entry name" value="HOMEOBOX_2"/>
    <property type="match status" value="1"/>
</dbReference>
<reference evidence="6" key="2">
    <citation type="journal article" date="2023" name="Commun. Biol.">
        <title>Intrasexual cuticular hydrocarbon dimorphism in a wasp sheds light on hydrocarbon biosynthesis genes in Hymenoptera.</title>
        <authorList>
            <person name="Moris V.C."/>
            <person name="Podsiadlowski L."/>
            <person name="Martin S."/>
            <person name="Oeyen J.P."/>
            <person name="Donath A."/>
            <person name="Petersen M."/>
            <person name="Wilbrandt J."/>
            <person name="Misof B."/>
            <person name="Liedtke D."/>
            <person name="Thamm M."/>
            <person name="Scheiner R."/>
            <person name="Schmitt T."/>
            <person name="Niehuis O."/>
        </authorList>
    </citation>
    <scope>NUCLEOTIDE SEQUENCE</scope>
    <source>
        <strain evidence="6">GBR_01_08_01A</strain>
    </source>
</reference>
<feature type="domain" description="Homeobox" evidence="5">
    <location>
        <begin position="44"/>
        <end position="104"/>
    </location>
</feature>
<evidence type="ECO:0000259" key="5">
    <source>
        <dbReference type="PROSITE" id="PS50071"/>
    </source>
</evidence>
<dbReference type="Pfam" id="PF00046">
    <property type="entry name" value="Homeodomain"/>
    <property type="match status" value="1"/>
</dbReference>
<proteinExistence type="predicted"/>
<dbReference type="PANTHER" id="PTHR14057">
    <property type="entry name" value="TRANSCRIPTION FACTOR ONECUT"/>
    <property type="match status" value="1"/>
</dbReference>